<name>A0A1S3T811_VIGRR</name>
<reference evidence="3" key="1">
    <citation type="submission" date="2025-08" db="UniProtKB">
        <authorList>
            <consortium name="RefSeq"/>
        </authorList>
    </citation>
    <scope>IDENTIFICATION</scope>
    <source>
        <tissue evidence="3">Leaf</tissue>
    </source>
</reference>
<evidence type="ECO:0000313" key="3">
    <source>
        <dbReference type="RefSeq" id="XP_014489903.1"/>
    </source>
</evidence>
<proteinExistence type="predicted"/>
<dbReference type="InterPro" id="IPR013103">
    <property type="entry name" value="RVT_2"/>
</dbReference>
<feature type="domain" description="Reverse transcriptase Ty1/copia-type" evidence="1">
    <location>
        <begin position="55"/>
        <end position="147"/>
    </location>
</feature>
<protein>
    <submittedName>
        <fullName evidence="3">Uncharacterized protein LOC106752681</fullName>
    </submittedName>
</protein>
<evidence type="ECO:0000259" key="1">
    <source>
        <dbReference type="Pfam" id="PF07727"/>
    </source>
</evidence>
<dbReference type="Proteomes" id="UP000087766">
    <property type="component" value="Unplaced"/>
</dbReference>
<dbReference type="GeneID" id="106752681"/>
<dbReference type="RefSeq" id="XP_014489903.1">
    <property type="nucleotide sequence ID" value="XM_014634417.1"/>
</dbReference>
<gene>
    <name evidence="3" type="primary">LOC106752681</name>
</gene>
<organism evidence="2 3">
    <name type="scientific">Vigna radiata var. radiata</name>
    <name type="common">Mung bean</name>
    <name type="synonym">Phaseolus aureus</name>
    <dbReference type="NCBI Taxonomy" id="3916"/>
    <lineage>
        <taxon>Eukaryota</taxon>
        <taxon>Viridiplantae</taxon>
        <taxon>Streptophyta</taxon>
        <taxon>Embryophyta</taxon>
        <taxon>Tracheophyta</taxon>
        <taxon>Spermatophyta</taxon>
        <taxon>Magnoliopsida</taxon>
        <taxon>eudicotyledons</taxon>
        <taxon>Gunneridae</taxon>
        <taxon>Pentapetalae</taxon>
        <taxon>rosids</taxon>
        <taxon>fabids</taxon>
        <taxon>Fabales</taxon>
        <taxon>Fabaceae</taxon>
        <taxon>Papilionoideae</taxon>
        <taxon>50 kb inversion clade</taxon>
        <taxon>NPAAA clade</taxon>
        <taxon>indigoferoid/millettioid clade</taxon>
        <taxon>Phaseoleae</taxon>
        <taxon>Vigna</taxon>
    </lineage>
</organism>
<sequence>MVTRSKAGIYKLKQPYIGFIEVREDDKEPRNVKEALIKPKWKEAMDVEFKALMSNQTWTLIPFKGQENIIYSKWVFKTKYEADGSIERRKEILIARGFQQTTGINFYETFSHMVKSSSVKIILAIAVHFNWDVRQLDINNAFLNGNL</sequence>
<dbReference type="AlphaFoldDB" id="A0A1S3T811"/>
<dbReference type="Pfam" id="PF07727">
    <property type="entry name" value="RVT_2"/>
    <property type="match status" value="1"/>
</dbReference>
<dbReference type="OrthoDB" id="7473114at2759"/>
<dbReference type="STRING" id="3916.A0A1S3T811"/>
<dbReference type="KEGG" id="vra:106752681"/>
<evidence type="ECO:0000313" key="2">
    <source>
        <dbReference type="Proteomes" id="UP000087766"/>
    </source>
</evidence>
<accession>A0A1S3T811</accession>
<keyword evidence="2" id="KW-1185">Reference proteome</keyword>